<dbReference type="Proteomes" id="UP000672097">
    <property type="component" value="Unassembled WGS sequence"/>
</dbReference>
<dbReference type="InterPro" id="IPR002563">
    <property type="entry name" value="Flavin_Rdtase-like_dom"/>
</dbReference>
<name>A0ABS5E0V3_9BURK</name>
<dbReference type="InterPro" id="IPR012349">
    <property type="entry name" value="Split_barrel_FMN-bd"/>
</dbReference>
<proteinExistence type="inferred from homology"/>
<keyword evidence="6" id="KW-1185">Reference proteome</keyword>
<dbReference type="Pfam" id="PF01613">
    <property type="entry name" value="Flavin_Reduct"/>
    <property type="match status" value="1"/>
</dbReference>
<evidence type="ECO:0000256" key="2">
    <source>
        <dbReference type="ARBA" id="ARBA00022630"/>
    </source>
</evidence>
<dbReference type="SUPFAM" id="SSF50475">
    <property type="entry name" value="FMN-binding split barrel"/>
    <property type="match status" value="1"/>
</dbReference>
<accession>A0ABS5E0V3</accession>
<dbReference type="EMBL" id="JAGQDG010000006">
    <property type="protein sequence ID" value="MBQ0937025.1"/>
    <property type="molecule type" value="Genomic_DNA"/>
</dbReference>
<feature type="domain" description="Flavin reductase like" evidence="4">
    <location>
        <begin position="12"/>
        <end position="158"/>
    </location>
</feature>
<evidence type="ECO:0000256" key="3">
    <source>
        <dbReference type="ARBA" id="ARBA00038054"/>
    </source>
</evidence>
<protein>
    <submittedName>
        <fullName evidence="5">Flavin reductase family protein</fullName>
    </submittedName>
</protein>
<evidence type="ECO:0000313" key="6">
    <source>
        <dbReference type="Proteomes" id="UP000672097"/>
    </source>
</evidence>
<dbReference type="InterPro" id="IPR052174">
    <property type="entry name" value="Flavoredoxin"/>
</dbReference>
<dbReference type="Gene3D" id="2.30.110.10">
    <property type="entry name" value="Electron Transport, Fmn-binding Protein, Chain A"/>
    <property type="match status" value="1"/>
</dbReference>
<evidence type="ECO:0000259" key="4">
    <source>
        <dbReference type="SMART" id="SM00903"/>
    </source>
</evidence>
<reference evidence="5 6" key="1">
    <citation type="submission" date="2021-04" db="EMBL/GenBank/DDBJ databases">
        <title>The genome sequence of type strain Ideonella paludis KCTC 32238.</title>
        <authorList>
            <person name="Liu Y."/>
        </authorList>
    </citation>
    <scope>NUCLEOTIDE SEQUENCE [LARGE SCALE GENOMIC DNA]</scope>
    <source>
        <strain evidence="5 6">KCTC 32238</strain>
    </source>
</reference>
<keyword evidence="2" id="KW-0285">Flavoprotein</keyword>
<dbReference type="RefSeq" id="WP_210810430.1">
    <property type="nucleotide sequence ID" value="NZ_JAGQDG010000006.1"/>
</dbReference>
<organism evidence="5 6">
    <name type="scientific">Ideonella paludis</name>
    <dbReference type="NCBI Taxonomy" id="1233411"/>
    <lineage>
        <taxon>Bacteria</taxon>
        <taxon>Pseudomonadati</taxon>
        <taxon>Pseudomonadota</taxon>
        <taxon>Betaproteobacteria</taxon>
        <taxon>Burkholderiales</taxon>
        <taxon>Sphaerotilaceae</taxon>
        <taxon>Ideonella</taxon>
    </lineage>
</organism>
<sequence length="187" mass="20715">MRVPVELSKAYRLLNHGPTVLISAEYGIQRNAMACAWAMPLDFDPPKVAVVIDRNTFTRGLVESSGRLAISVPCVAQARIVTLLGTHSGHEQDKLAAYEIQVLDEPLAQSPLIAGCVAWLDCVLIRRPEIEQAHDLFLAEVTHAWARTRVFSNGRWHFDTATDSLRTLHHVAGGHYFATGQEVDGHR</sequence>
<comment type="caution">
    <text evidence="5">The sequence shown here is derived from an EMBL/GenBank/DDBJ whole genome shotgun (WGS) entry which is preliminary data.</text>
</comment>
<dbReference type="PANTHER" id="PTHR43567">
    <property type="entry name" value="FLAVOREDOXIN-RELATED-RELATED"/>
    <property type="match status" value="1"/>
</dbReference>
<gene>
    <name evidence="5" type="ORF">KAK11_16985</name>
</gene>
<dbReference type="SMART" id="SM00903">
    <property type="entry name" value="Flavin_Reduct"/>
    <property type="match status" value="1"/>
</dbReference>
<comment type="similarity">
    <text evidence="3">Belongs to the flavoredoxin family.</text>
</comment>
<dbReference type="PANTHER" id="PTHR43567:SF1">
    <property type="entry name" value="FLAVOREDOXIN"/>
    <property type="match status" value="1"/>
</dbReference>
<evidence type="ECO:0000313" key="5">
    <source>
        <dbReference type="EMBL" id="MBQ0937025.1"/>
    </source>
</evidence>
<comment type="cofactor">
    <cofactor evidence="1">
        <name>FMN</name>
        <dbReference type="ChEBI" id="CHEBI:58210"/>
    </cofactor>
</comment>
<evidence type="ECO:0000256" key="1">
    <source>
        <dbReference type="ARBA" id="ARBA00001917"/>
    </source>
</evidence>